<evidence type="ECO:0000313" key="2">
    <source>
        <dbReference type="Proteomes" id="UP001597438"/>
    </source>
</evidence>
<dbReference type="EMBL" id="JBHUOJ010000012">
    <property type="protein sequence ID" value="MFD2832979.1"/>
    <property type="molecule type" value="Genomic_DNA"/>
</dbReference>
<accession>A0ABW5X552</accession>
<comment type="caution">
    <text evidence="1">The sequence shown here is derived from an EMBL/GenBank/DDBJ whole genome shotgun (WGS) entry which is preliminary data.</text>
</comment>
<name>A0ABW5X552_9FLAO</name>
<sequence>MNSEESITPSNLQLLLPIQIEFDALEKVIQSKLIGEIIEKENEDGTSKRYAEITNVNLETSELEQFDIILVVEFITLTSLFKNKKATALIHASLALSQADQRVFIEDYLIEMITKNFLADALLENIANNWMYAKIKSKMNFDFLPQIESRIVEINDKLEKRIETMAGIYILGSIEQMKIVSLEVLNKQIHLKVQIIGDIGVNVNSIDLPV</sequence>
<gene>
    <name evidence="1" type="ORF">ACFSYS_06730</name>
</gene>
<keyword evidence="2" id="KW-1185">Reference proteome</keyword>
<reference evidence="2" key="1">
    <citation type="journal article" date="2019" name="Int. J. Syst. Evol. Microbiol.">
        <title>The Global Catalogue of Microorganisms (GCM) 10K type strain sequencing project: providing services to taxonomists for standard genome sequencing and annotation.</title>
        <authorList>
            <consortium name="The Broad Institute Genomics Platform"/>
            <consortium name="The Broad Institute Genome Sequencing Center for Infectious Disease"/>
            <person name="Wu L."/>
            <person name="Ma J."/>
        </authorList>
    </citation>
    <scope>NUCLEOTIDE SEQUENCE [LARGE SCALE GENOMIC DNA]</scope>
    <source>
        <strain evidence="2">KCTC 52925</strain>
    </source>
</reference>
<proteinExistence type="predicted"/>
<organism evidence="1 2">
    <name type="scientific">Christiangramia antarctica</name>
    <dbReference type="NCBI Taxonomy" id="2058158"/>
    <lineage>
        <taxon>Bacteria</taxon>
        <taxon>Pseudomonadati</taxon>
        <taxon>Bacteroidota</taxon>
        <taxon>Flavobacteriia</taxon>
        <taxon>Flavobacteriales</taxon>
        <taxon>Flavobacteriaceae</taxon>
        <taxon>Christiangramia</taxon>
    </lineage>
</organism>
<protein>
    <submittedName>
        <fullName evidence="1">DUF4403 family protein</fullName>
    </submittedName>
</protein>
<dbReference type="Proteomes" id="UP001597438">
    <property type="component" value="Unassembled WGS sequence"/>
</dbReference>
<evidence type="ECO:0000313" key="1">
    <source>
        <dbReference type="EMBL" id="MFD2832979.1"/>
    </source>
</evidence>
<dbReference type="Pfam" id="PF14356">
    <property type="entry name" value="DUF4403"/>
    <property type="match status" value="1"/>
</dbReference>
<dbReference type="InterPro" id="IPR025515">
    <property type="entry name" value="DUF4403"/>
</dbReference>
<dbReference type="RefSeq" id="WP_251741378.1">
    <property type="nucleotide sequence ID" value="NZ_JBHUOJ010000012.1"/>
</dbReference>